<feature type="signal peptide" evidence="1">
    <location>
        <begin position="1"/>
        <end position="16"/>
    </location>
</feature>
<evidence type="ECO:0000313" key="3">
    <source>
        <dbReference type="Proteomes" id="UP000053268"/>
    </source>
</evidence>
<evidence type="ECO:0008006" key="4">
    <source>
        <dbReference type="Google" id="ProtNLM"/>
    </source>
</evidence>
<organism evidence="2 3">
    <name type="scientific">Papilio xuthus</name>
    <name type="common">Asian swallowtail butterfly</name>
    <dbReference type="NCBI Taxonomy" id="66420"/>
    <lineage>
        <taxon>Eukaryota</taxon>
        <taxon>Metazoa</taxon>
        <taxon>Ecdysozoa</taxon>
        <taxon>Arthropoda</taxon>
        <taxon>Hexapoda</taxon>
        <taxon>Insecta</taxon>
        <taxon>Pterygota</taxon>
        <taxon>Neoptera</taxon>
        <taxon>Endopterygota</taxon>
        <taxon>Lepidoptera</taxon>
        <taxon>Glossata</taxon>
        <taxon>Ditrysia</taxon>
        <taxon>Papilionoidea</taxon>
        <taxon>Papilionidae</taxon>
        <taxon>Papilioninae</taxon>
        <taxon>Papilio</taxon>
    </lineage>
</organism>
<evidence type="ECO:0000256" key="1">
    <source>
        <dbReference type="SAM" id="SignalP"/>
    </source>
</evidence>
<gene>
    <name evidence="2" type="ORF">RR46_09342</name>
</gene>
<dbReference type="AlphaFoldDB" id="A0A194Q202"/>
<accession>A0A194Q202</accession>
<proteinExistence type="predicted"/>
<reference evidence="2 3" key="1">
    <citation type="journal article" date="2015" name="Nat. Commun.">
        <title>Outbred genome sequencing and CRISPR/Cas9 gene editing in butterflies.</title>
        <authorList>
            <person name="Li X."/>
            <person name="Fan D."/>
            <person name="Zhang W."/>
            <person name="Liu G."/>
            <person name="Zhang L."/>
            <person name="Zhao L."/>
            <person name="Fang X."/>
            <person name="Chen L."/>
            <person name="Dong Y."/>
            <person name="Chen Y."/>
            <person name="Ding Y."/>
            <person name="Zhao R."/>
            <person name="Feng M."/>
            <person name="Zhu Y."/>
            <person name="Feng Y."/>
            <person name="Jiang X."/>
            <person name="Zhu D."/>
            <person name="Xiang H."/>
            <person name="Feng X."/>
            <person name="Li S."/>
            <person name="Wang J."/>
            <person name="Zhang G."/>
            <person name="Kronforst M.R."/>
            <person name="Wang W."/>
        </authorList>
    </citation>
    <scope>NUCLEOTIDE SEQUENCE [LARGE SCALE GENOMIC DNA]</scope>
    <source>
        <strain evidence="2">Ya'a_city_454_Px</strain>
        <tissue evidence="2">Whole body</tissue>
    </source>
</reference>
<protein>
    <recommendedName>
        <fullName evidence="4">Cuticular protein</fullName>
    </recommendedName>
</protein>
<feature type="chain" id="PRO_5008263977" description="Cuticular protein" evidence="1">
    <location>
        <begin position="17"/>
        <end position="135"/>
    </location>
</feature>
<keyword evidence="1" id="KW-0732">Signal</keyword>
<keyword evidence="3" id="KW-1185">Reference proteome</keyword>
<sequence length="135" mass="13742">MMKLVVLSCLLAAASAGIVAPLTYGAFLAPGNYRGPVSLAPGQPASILAADGRPFDTLDVNLDRSAHYTAKALNGFHLLKKRSIVAPVVAPIAAPIVAAPVARFAAPLISHTVPLAYGAHIAPLAVGHAALTHVL</sequence>
<dbReference type="Proteomes" id="UP000053268">
    <property type="component" value="Unassembled WGS sequence"/>
</dbReference>
<evidence type="ECO:0000313" key="2">
    <source>
        <dbReference type="EMBL" id="KPI97435.1"/>
    </source>
</evidence>
<name>A0A194Q202_PAPXU</name>
<dbReference type="EMBL" id="KQ459590">
    <property type="protein sequence ID" value="KPI97435.1"/>
    <property type="molecule type" value="Genomic_DNA"/>
</dbReference>